<sequence>MRKKIEMSLIKSPANGVVIKRKISDGLKEIVSLKEKILLETTAKIQSIEEKREEKFIQGYYDGYTKGIIDEMDNFIPLISLLCSELEKKRINMINDLKSILLKPSEEVDVFIKIFESWVTKLPSISGPVNLHIPTSFKDKSLEVESYFVDKSIWNVHITFHDDKRFVFFTDQFIAEFSPQEFVDNCEQYLINNHCFSPDKVNEICEQARHYLVEKMFETHSLDMNNSVLASPEDL</sequence>
<dbReference type="AlphaFoldDB" id="A0A024LA78"/>
<accession>A0A024LA78</accession>
<reference evidence="1 16" key="3">
    <citation type="submission" date="2018-08" db="EMBL/GenBank/DDBJ databases">
        <authorList>
            <consortium name="NARMS: The National Antimicrobial Resistance Monitoring System"/>
        </authorList>
    </citation>
    <scope>NUCLEOTIDE SEQUENCE [LARGE SCALE GENOMIC DNA]</scope>
    <source>
        <strain evidence="1 16">FSIS11705178</strain>
    </source>
</reference>
<dbReference type="EMBL" id="WTRX01000017">
    <property type="protein sequence ID" value="MWU31708.1"/>
    <property type="molecule type" value="Genomic_DNA"/>
</dbReference>
<dbReference type="Proteomes" id="UP000640866">
    <property type="component" value="Unassembled WGS sequence"/>
</dbReference>
<dbReference type="Proteomes" id="UP000870292">
    <property type="component" value="Unassembled WGS sequence"/>
</dbReference>
<evidence type="ECO:0000313" key="16">
    <source>
        <dbReference type="Proteomes" id="UP000538406"/>
    </source>
</evidence>
<reference evidence="7 15" key="8">
    <citation type="submission" date="2020-02" db="EMBL/GenBank/DDBJ databases">
        <authorList>
            <person name="Subbiah M."/>
            <person name="Call D."/>
        </authorList>
    </citation>
    <scope>NUCLEOTIDE SEQUENCE [LARGE SCALE GENOMIC DNA]</scope>
    <source>
        <strain evidence="7 15">8375wC2</strain>
    </source>
</reference>
<reference evidence="6 14" key="7">
    <citation type="submission" date="2019-12" db="EMBL/GenBank/DDBJ databases">
        <title>Enteriobacteria Tanzani isolates_8377-8380.</title>
        <authorList>
            <person name="Subbiah M."/>
            <person name="Call D."/>
        </authorList>
    </citation>
    <scope>NUCLEOTIDE SEQUENCE [LARGE SCALE GENOMIC DNA]</scope>
    <source>
        <strain evidence="6 14">8378wB3</strain>
    </source>
</reference>
<reference evidence="9 12" key="5">
    <citation type="submission" date="2019-08" db="EMBL/GenBank/DDBJ databases">
        <title>Whole genome analysis of cultivated E. coli strains isolated from CD patients and healthy donors.</title>
        <authorList>
            <person name="Siniagina M.N."/>
            <person name="Markelova M.I."/>
            <person name="Laikov A.V."/>
            <person name="Boulygina E.A."/>
            <person name="Khusnutdinova D.R."/>
            <person name="Kharchenko A."/>
            <person name="Grigoryeva T.V."/>
        </authorList>
    </citation>
    <scope>NUCLEOTIDE SEQUENCE [LARGE SCALE GENOMIC DNA]</scope>
    <source>
        <strain evidence="9 12">1_45_11</strain>
    </source>
</reference>
<evidence type="ECO:0000313" key="15">
    <source>
        <dbReference type="Proteomes" id="UP000469708"/>
    </source>
</evidence>
<organism evidence="5 13">
    <name type="scientific">Escherichia coli</name>
    <dbReference type="NCBI Taxonomy" id="562"/>
    <lineage>
        <taxon>Bacteria</taxon>
        <taxon>Pseudomonadati</taxon>
        <taxon>Pseudomonadota</taxon>
        <taxon>Gammaproteobacteria</taxon>
        <taxon>Enterobacterales</taxon>
        <taxon>Enterobacteriaceae</taxon>
        <taxon>Escherichia</taxon>
    </lineage>
</organism>
<name>A0A024LA78_ECOLX</name>
<evidence type="ECO:0000313" key="13">
    <source>
        <dbReference type="Proteomes" id="UP000359125"/>
    </source>
</evidence>
<evidence type="ECO:0000313" key="14">
    <source>
        <dbReference type="Proteomes" id="UP000441160"/>
    </source>
</evidence>
<dbReference type="EMBL" id="ABLFQU030000023">
    <property type="protein sequence ID" value="EMM0026023.1"/>
    <property type="molecule type" value="Genomic_DNA"/>
</dbReference>
<evidence type="ECO:0000313" key="5">
    <source>
        <dbReference type="EMBL" id="MQK27019.1"/>
    </source>
</evidence>
<reference evidence="8 11" key="2">
    <citation type="submission" date="2018-06" db="EMBL/GenBank/DDBJ databases">
        <authorList>
            <consortium name="Pathogen Informatics"/>
            <person name="Doyle S."/>
        </authorList>
    </citation>
    <scope>NUCLEOTIDE SEQUENCE [LARGE SCALE GENOMIC DNA]</scope>
    <source>
        <strain evidence="8 11">NCTC9073</strain>
    </source>
</reference>
<dbReference type="EMBL" id="JAAGYI010000017">
    <property type="protein sequence ID" value="NEM86258.1"/>
    <property type="molecule type" value="Genomic_DNA"/>
</dbReference>
<dbReference type="Proteomes" id="UP000629265">
    <property type="component" value="Unassembled WGS sequence"/>
</dbReference>
<dbReference type="EMBL" id="DADUEU010000006">
    <property type="protein sequence ID" value="HBB1572516.1"/>
    <property type="molecule type" value="Genomic_DNA"/>
</dbReference>
<evidence type="ECO:0000313" key="6">
    <source>
        <dbReference type="EMBL" id="MWU31708.1"/>
    </source>
</evidence>
<gene>
    <name evidence="8" type="primary">orgB</name>
    <name evidence="1" type="ORF">CTR35_002840</name>
    <name evidence="5" type="ORF">EIZ93_22630</name>
    <name evidence="9" type="ORF">FV293_15455</name>
    <name evidence="7" type="ORF">G3V95_12200</name>
    <name evidence="6" type="ORF">GP944_13070</name>
    <name evidence="10" type="ORF">IDONEFKE_00833</name>
    <name evidence="4" type="ORF">IH772_27300</name>
    <name evidence="3" type="ORF">J0541_001397</name>
    <name evidence="8" type="ORF">NCTC9073_05006</name>
    <name evidence="2" type="ORF">P6223_002609</name>
</gene>
<evidence type="ECO:0000313" key="8">
    <source>
        <dbReference type="EMBL" id="SPX17193.1"/>
    </source>
</evidence>
<dbReference type="Proteomes" id="UP000469708">
    <property type="component" value="Unassembled WGS sequence"/>
</dbReference>
<dbReference type="EMBL" id="JACZOI010000343">
    <property type="protein sequence ID" value="MBE0980881.1"/>
    <property type="molecule type" value="Genomic_DNA"/>
</dbReference>
<dbReference type="EMBL" id="AASHPR010000023">
    <property type="protein sequence ID" value="EFC3525676.1"/>
    <property type="molecule type" value="Genomic_DNA"/>
</dbReference>
<dbReference type="EMBL" id="VRXD01000021">
    <property type="protein sequence ID" value="TXQ33181.1"/>
    <property type="molecule type" value="Genomic_DNA"/>
</dbReference>
<reference evidence="2" key="11">
    <citation type="submission" date="2024-02" db="EMBL/GenBank/DDBJ databases">
        <authorList>
            <consortium name="Clinical and Environmental Microbiology Branch: Whole genome sequencing antimicrobial resistance pathogens in the healthcare setting"/>
        </authorList>
    </citation>
    <scope>NUCLEOTIDE SEQUENCE</scope>
    <source>
        <strain evidence="2">2023CK-00345</strain>
    </source>
</reference>
<evidence type="ECO:0000313" key="3">
    <source>
        <dbReference type="EMBL" id="HBB1572516.1"/>
    </source>
</evidence>
<reference evidence="5 13" key="4">
    <citation type="journal article" date="2019" name="Environ. Health Perspect.">
        <title>Inter-host Transmission of Carbapenemase-Producing Escherichia coli among Humans and Backyard Animals.</title>
        <authorList>
            <person name="Li J."/>
            <person name="Bi Z."/>
            <person name="Ma S."/>
            <person name="Chen B."/>
            <person name="Cai C."/>
            <person name="He J."/>
            <person name="Schwarz S."/>
            <person name="Sun C."/>
            <person name="Zhou Y."/>
            <person name="Yin J."/>
            <person name="Hulth A."/>
            <person name="Wang Y."/>
            <person name="Shen Z."/>
            <person name="Wang S."/>
            <person name="Wu C."/>
            <person name="Nilsson L.E."/>
            <person name="Walsh T.R."/>
            <person name="Borjesson S."/>
            <person name="Shen J."/>
            <person name="Sun Q."/>
            <person name="Wang Y."/>
        </authorList>
    </citation>
    <scope>NUCLEOTIDE SEQUENCE [LARGE SCALE GENOMIC DNA]</scope>
    <source>
        <strain evidence="5 13">A016f</strain>
    </source>
</reference>
<evidence type="ECO:0000313" key="17">
    <source>
        <dbReference type="Proteomes" id="UP000629265"/>
    </source>
</evidence>
<evidence type="ECO:0000313" key="10">
    <source>
        <dbReference type="EMBL" id="VZR41391.1"/>
    </source>
</evidence>
<reference evidence="3" key="10">
    <citation type="submission" date="2021-03" db="EMBL/GenBank/DDBJ databases">
        <authorList>
            <consortium name="NCBI Pathogen Detection Project"/>
        </authorList>
    </citation>
    <scope>NUCLEOTIDE SEQUENCE</scope>
    <source>
        <strain evidence="3">Escherichia coli</strain>
    </source>
</reference>
<evidence type="ECO:0000313" key="2">
    <source>
        <dbReference type="EMBL" id="EMM0026023.1"/>
    </source>
</evidence>
<evidence type="ECO:0000313" key="12">
    <source>
        <dbReference type="Proteomes" id="UP000321295"/>
    </source>
</evidence>
<dbReference type="Proteomes" id="UP000441160">
    <property type="component" value="Unassembled WGS sequence"/>
</dbReference>
<evidence type="ECO:0000313" key="9">
    <source>
        <dbReference type="EMBL" id="TXQ33181.1"/>
    </source>
</evidence>
<dbReference type="Proteomes" id="UP000359125">
    <property type="component" value="Unassembled WGS sequence"/>
</dbReference>
<dbReference type="Proteomes" id="UP000250780">
    <property type="component" value="Unassembled WGS sequence"/>
</dbReference>
<dbReference type="EMBL" id="RYCF01000136">
    <property type="protein sequence ID" value="MQK27019.1"/>
    <property type="molecule type" value="Genomic_DNA"/>
</dbReference>
<evidence type="ECO:0000313" key="7">
    <source>
        <dbReference type="EMBL" id="NEM86258.1"/>
    </source>
</evidence>
<dbReference type="EMBL" id="CACRYR010000333">
    <property type="protein sequence ID" value="VZR41391.1"/>
    <property type="molecule type" value="Genomic_DNA"/>
</dbReference>
<dbReference type="EMBL" id="UASD01000009">
    <property type="protein sequence ID" value="SPX17193.1"/>
    <property type="molecule type" value="Genomic_DNA"/>
</dbReference>
<dbReference type="Proteomes" id="UP000538406">
    <property type="component" value="Unassembled WGS sequence"/>
</dbReference>
<dbReference type="RefSeq" id="WP_001227531.1">
    <property type="nucleotide sequence ID" value="NZ_AP019189.1"/>
</dbReference>
<proteinExistence type="predicted"/>
<reference evidence="4" key="9">
    <citation type="submission" date="2020-09" db="EMBL/GenBank/DDBJ databases">
        <title>Emerging polyconal dissemination of OXA-244-producing E. coli in France.</title>
        <authorList>
            <person name="Emeraud C."/>
            <person name="Girlich D."/>
            <person name="Bonnin R.A."/>
            <person name="Jousset A.B."/>
            <person name="Naas T."/>
            <person name="Dortet L."/>
        </authorList>
    </citation>
    <scope>NUCLEOTIDE SEQUENCE</scope>
    <source>
        <strain evidence="4">225E3</strain>
    </source>
</reference>
<evidence type="ECO:0000313" key="1">
    <source>
        <dbReference type="EMBL" id="EFC3525676.1"/>
    </source>
</evidence>
<evidence type="ECO:0000313" key="4">
    <source>
        <dbReference type="EMBL" id="MBE0980881.1"/>
    </source>
</evidence>
<dbReference type="Proteomes" id="UP000321295">
    <property type="component" value="Unassembled WGS sequence"/>
</dbReference>
<reference evidence="3" key="1">
    <citation type="journal article" date="2018" name="Genome Biol.">
        <title>SKESA: strategic k-mer extension for scrupulous assemblies.</title>
        <authorList>
            <person name="Souvorov A."/>
            <person name="Agarwala R."/>
            <person name="Lipman D.J."/>
        </authorList>
    </citation>
    <scope>NUCLEOTIDE SEQUENCE</scope>
    <source>
        <strain evidence="3">Escherichia coli</strain>
    </source>
</reference>
<evidence type="ECO:0000313" key="11">
    <source>
        <dbReference type="Proteomes" id="UP000250780"/>
    </source>
</evidence>
<protein>
    <submittedName>
        <fullName evidence="10">Oxygen-regulated invasion protein OrgB</fullName>
    </submittedName>
    <submittedName>
        <fullName evidence="8">Putative oxygen-regulated invasion protein</fullName>
    </submittedName>
</protein>
<reference evidence="10 17" key="6">
    <citation type="submission" date="2019-11" db="EMBL/GenBank/DDBJ databases">
        <authorList>
            <person name="Haines EK M."/>
        </authorList>
    </citation>
    <scope>NUCLEOTIDE SEQUENCE [LARGE SCALE GENOMIC DNA]</scope>
    <source>
        <strain evidence="10">KR2729</strain>
    </source>
</reference>